<comment type="caution">
    <text evidence="15">The sequence shown here is derived from an EMBL/GenBank/DDBJ whole genome shotgun (WGS) entry which is preliminary data.</text>
</comment>
<comment type="similarity">
    <text evidence="4">Belongs to the LeuD family. LeuD type 1 subfamily.</text>
</comment>
<dbReference type="FunFam" id="3.20.19.10:FF:000003">
    <property type="entry name" value="3-isopropylmalate dehydratase small subunit"/>
    <property type="match status" value="1"/>
</dbReference>
<evidence type="ECO:0000256" key="2">
    <source>
        <dbReference type="ARBA" id="ARBA00002695"/>
    </source>
</evidence>
<dbReference type="Proteomes" id="UP000177396">
    <property type="component" value="Unassembled WGS sequence"/>
</dbReference>
<feature type="domain" description="Aconitase A/isopropylmalate dehydratase small subunit swivel" evidence="14">
    <location>
        <begin position="15"/>
        <end position="114"/>
    </location>
</feature>
<dbReference type="InterPro" id="IPR004431">
    <property type="entry name" value="3-IsopropMal_deHydase_ssu"/>
</dbReference>
<gene>
    <name evidence="15" type="ORF">A2153_03125</name>
</gene>
<dbReference type="SUPFAM" id="SSF52016">
    <property type="entry name" value="LeuD/IlvD-like"/>
    <property type="match status" value="1"/>
</dbReference>
<evidence type="ECO:0000256" key="10">
    <source>
        <dbReference type="ARBA" id="ARBA00023239"/>
    </source>
</evidence>
<keyword evidence="8" id="KW-0432">Leucine biosynthesis</keyword>
<keyword evidence="11" id="KW-0100">Branched-chain amino acid biosynthesis</keyword>
<protein>
    <recommendedName>
        <fullName evidence="7">3-isopropylmalate dehydratase small subunit</fullName>
        <ecNumber evidence="6">4.2.1.33</ecNumber>
    </recommendedName>
    <alternativeName>
        <fullName evidence="12">Alpha-IPM isomerase</fullName>
    </alternativeName>
    <alternativeName>
        <fullName evidence="13">Isopropylmalate isomerase</fullName>
    </alternativeName>
</protein>
<dbReference type="InterPro" id="IPR033940">
    <property type="entry name" value="IPMI_Swivel"/>
</dbReference>
<evidence type="ECO:0000256" key="9">
    <source>
        <dbReference type="ARBA" id="ARBA00022605"/>
    </source>
</evidence>
<dbReference type="CDD" id="cd01577">
    <property type="entry name" value="IPMI_Swivel"/>
    <property type="match status" value="1"/>
</dbReference>
<dbReference type="PANTHER" id="PTHR43345">
    <property type="entry name" value="3-ISOPROPYLMALATE DEHYDRATASE SMALL SUBUNIT 2-RELATED-RELATED"/>
    <property type="match status" value="1"/>
</dbReference>
<keyword evidence="9" id="KW-0028">Amino-acid biosynthesis</keyword>
<evidence type="ECO:0000256" key="1">
    <source>
        <dbReference type="ARBA" id="ARBA00000491"/>
    </source>
</evidence>
<dbReference type="EC" id="4.2.1.33" evidence="6"/>
<dbReference type="GO" id="GO:0003861">
    <property type="term" value="F:3-isopropylmalate dehydratase activity"/>
    <property type="evidence" value="ECO:0007669"/>
    <property type="project" value="UniProtKB-EC"/>
</dbReference>
<dbReference type="InterPro" id="IPR000573">
    <property type="entry name" value="AconitaseA/IPMdHydase_ssu_swvl"/>
</dbReference>
<comment type="function">
    <text evidence="2">Catalyzes the isomerization between 2-isopropylmalate and 3-isopropylmalate, via the formation of 2-isopropylmaleate.</text>
</comment>
<evidence type="ECO:0000256" key="12">
    <source>
        <dbReference type="ARBA" id="ARBA00031631"/>
    </source>
</evidence>
<dbReference type="GO" id="GO:0009316">
    <property type="term" value="C:3-isopropylmalate dehydratase complex"/>
    <property type="evidence" value="ECO:0007669"/>
    <property type="project" value="InterPro"/>
</dbReference>
<dbReference type="Gene3D" id="3.20.19.10">
    <property type="entry name" value="Aconitase, domain 4"/>
    <property type="match status" value="1"/>
</dbReference>
<comment type="pathway">
    <text evidence="3">Amino-acid biosynthesis; L-leucine biosynthesis; L-leucine from 3-methyl-2-oxobutanoate: step 2/4.</text>
</comment>
<evidence type="ECO:0000256" key="4">
    <source>
        <dbReference type="ARBA" id="ARBA00009845"/>
    </source>
</evidence>
<evidence type="ECO:0000313" key="15">
    <source>
        <dbReference type="EMBL" id="OGG00739.1"/>
    </source>
</evidence>
<dbReference type="NCBIfam" id="TIGR00171">
    <property type="entry name" value="leuD"/>
    <property type="match status" value="1"/>
</dbReference>
<dbReference type="NCBIfam" id="NF002458">
    <property type="entry name" value="PRK01641.1"/>
    <property type="match status" value="1"/>
</dbReference>
<dbReference type="AlphaFoldDB" id="A0A1F5YKK1"/>
<dbReference type="InterPro" id="IPR050075">
    <property type="entry name" value="LeuD"/>
</dbReference>
<name>A0A1F5YKK1_9BACT</name>
<sequence>MKPLAKIISRVIVVEAENVDTDQIIPARFLKTTSKDGLGKYLFYNWKNKDTGIVQNKGAAILITRNNFGCGSSREHAVWALMDYGFRVIISSGFGDIFYNNCLKNGLLCIKLKESEIKELFGIIKKNPNTFIKINLESQTVAIVDNKKIFHFEIDPFRKSYLIMGVDELGYILANEDKITVYEKNI</sequence>
<evidence type="ECO:0000256" key="7">
    <source>
        <dbReference type="ARBA" id="ARBA00017233"/>
    </source>
</evidence>
<organism evidence="15 16">
    <name type="scientific">Candidatus Gottesmanbacteria bacterium RBG_16_38_7b</name>
    <dbReference type="NCBI Taxonomy" id="1798372"/>
    <lineage>
        <taxon>Bacteria</taxon>
        <taxon>Candidatus Gottesmaniibacteriota</taxon>
    </lineage>
</organism>
<evidence type="ECO:0000256" key="6">
    <source>
        <dbReference type="ARBA" id="ARBA00011998"/>
    </source>
</evidence>
<reference evidence="15 16" key="1">
    <citation type="journal article" date="2016" name="Nat. Commun.">
        <title>Thousands of microbial genomes shed light on interconnected biogeochemical processes in an aquifer system.</title>
        <authorList>
            <person name="Anantharaman K."/>
            <person name="Brown C.T."/>
            <person name="Hug L.A."/>
            <person name="Sharon I."/>
            <person name="Castelle C.J."/>
            <person name="Probst A.J."/>
            <person name="Thomas B.C."/>
            <person name="Singh A."/>
            <person name="Wilkins M.J."/>
            <person name="Karaoz U."/>
            <person name="Brodie E.L."/>
            <person name="Williams K.H."/>
            <person name="Hubbard S.S."/>
            <person name="Banfield J.F."/>
        </authorList>
    </citation>
    <scope>NUCLEOTIDE SEQUENCE [LARGE SCALE GENOMIC DNA]</scope>
</reference>
<comment type="subunit">
    <text evidence="5">Heterodimer of LeuC and LeuD.</text>
</comment>
<keyword evidence="10" id="KW-0456">Lyase</keyword>
<evidence type="ECO:0000256" key="11">
    <source>
        <dbReference type="ARBA" id="ARBA00023304"/>
    </source>
</evidence>
<dbReference type="PANTHER" id="PTHR43345:SF5">
    <property type="entry name" value="3-ISOPROPYLMALATE DEHYDRATASE SMALL SUBUNIT"/>
    <property type="match status" value="1"/>
</dbReference>
<dbReference type="UniPathway" id="UPA00048">
    <property type="reaction ID" value="UER00071"/>
</dbReference>
<proteinExistence type="inferred from homology"/>
<evidence type="ECO:0000256" key="8">
    <source>
        <dbReference type="ARBA" id="ARBA00022430"/>
    </source>
</evidence>
<comment type="catalytic activity">
    <reaction evidence="1">
        <text>(2R,3S)-3-isopropylmalate = (2S)-2-isopropylmalate</text>
        <dbReference type="Rhea" id="RHEA:32287"/>
        <dbReference type="ChEBI" id="CHEBI:1178"/>
        <dbReference type="ChEBI" id="CHEBI:35121"/>
        <dbReference type="EC" id="4.2.1.33"/>
    </reaction>
</comment>
<evidence type="ECO:0000256" key="3">
    <source>
        <dbReference type="ARBA" id="ARBA00004729"/>
    </source>
</evidence>
<evidence type="ECO:0000256" key="13">
    <source>
        <dbReference type="ARBA" id="ARBA00033368"/>
    </source>
</evidence>
<evidence type="ECO:0000259" key="14">
    <source>
        <dbReference type="Pfam" id="PF00694"/>
    </source>
</evidence>
<dbReference type="Pfam" id="PF00694">
    <property type="entry name" value="Aconitase_C"/>
    <property type="match status" value="1"/>
</dbReference>
<evidence type="ECO:0000256" key="5">
    <source>
        <dbReference type="ARBA" id="ARBA00011271"/>
    </source>
</evidence>
<accession>A0A1F5YKK1</accession>
<evidence type="ECO:0000313" key="16">
    <source>
        <dbReference type="Proteomes" id="UP000177396"/>
    </source>
</evidence>
<dbReference type="EMBL" id="MFJB01000015">
    <property type="protein sequence ID" value="OGG00739.1"/>
    <property type="molecule type" value="Genomic_DNA"/>
</dbReference>
<dbReference type="GO" id="GO:0009098">
    <property type="term" value="P:L-leucine biosynthetic process"/>
    <property type="evidence" value="ECO:0007669"/>
    <property type="project" value="UniProtKB-UniPathway"/>
</dbReference>
<dbReference type="InterPro" id="IPR015928">
    <property type="entry name" value="Aconitase/3IPM_dehydase_swvl"/>
</dbReference>